<dbReference type="InterPro" id="IPR001433">
    <property type="entry name" value="OxRdtase_FAD/NAD-bd"/>
</dbReference>
<evidence type="ECO:0000256" key="6">
    <source>
        <dbReference type="ARBA" id="ARBA00023002"/>
    </source>
</evidence>
<proteinExistence type="predicted"/>
<dbReference type="InterPro" id="IPR050415">
    <property type="entry name" value="MRET"/>
</dbReference>
<evidence type="ECO:0000259" key="10">
    <source>
        <dbReference type="PROSITE" id="PS51384"/>
    </source>
</evidence>
<dbReference type="RefSeq" id="WP_214093540.1">
    <property type="nucleotide sequence ID" value="NZ_JAHCLR010000028.1"/>
</dbReference>
<keyword evidence="7" id="KW-0408">Iron</keyword>
<dbReference type="CDD" id="cd06214">
    <property type="entry name" value="PA_degradation_oxidoreductase_like"/>
    <property type="match status" value="1"/>
</dbReference>
<comment type="caution">
    <text evidence="11">The sequence shown here is derived from an EMBL/GenBank/DDBJ whole genome shotgun (WGS) entry which is preliminary data.</text>
</comment>
<dbReference type="PROSITE" id="PS51085">
    <property type="entry name" value="2FE2S_FER_2"/>
    <property type="match status" value="1"/>
</dbReference>
<dbReference type="PANTHER" id="PTHR47354:SF6">
    <property type="entry name" value="NADH OXIDOREDUCTASE HCR"/>
    <property type="match status" value="1"/>
</dbReference>
<evidence type="ECO:0000256" key="7">
    <source>
        <dbReference type="ARBA" id="ARBA00023004"/>
    </source>
</evidence>
<dbReference type="InterPro" id="IPR012675">
    <property type="entry name" value="Beta-grasp_dom_sf"/>
</dbReference>
<dbReference type="Pfam" id="PF00111">
    <property type="entry name" value="Fer2"/>
    <property type="match status" value="1"/>
</dbReference>
<evidence type="ECO:0000256" key="5">
    <source>
        <dbReference type="ARBA" id="ARBA00022827"/>
    </source>
</evidence>
<reference evidence="11 12" key="1">
    <citation type="submission" date="2021-05" db="EMBL/GenBank/DDBJ databases">
        <title>Mycobacterium acidophilum sp. nov., an extremely acid-tolerant member of the genus Mycobacterium.</title>
        <authorList>
            <person name="Xia J."/>
        </authorList>
    </citation>
    <scope>NUCLEOTIDE SEQUENCE [LARGE SCALE GENOMIC DNA]</scope>
    <source>
        <strain evidence="11 12">M1</strain>
    </source>
</reference>
<dbReference type="CDD" id="cd00207">
    <property type="entry name" value="fer2"/>
    <property type="match status" value="1"/>
</dbReference>
<gene>
    <name evidence="11" type="ORF">KIH27_13835</name>
</gene>
<dbReference type="SUPFAM" id="SSF52343">
    <property type="entry name" value="Ferredoxin reductase-like, C-terminal NADP-linked domain"/>
    <property type="match status" value="1"/>
</dbReference>
<evidence type="ECO:0000256" key="4">
    <source>
        <dbReference type="ARBA" id="ARBA00022723"/>
    </source>
</evidence>
<keyword evidence="8" id="KW-0411">Iron-sulfur</keyword>
<dbReference type="Gene3D" id="3.10.20.30">
    <property type="match status" value="1"/>
</dbReference>
<evidence type="ECO:0000313" key="11">
    <source>
        <dbReference type="EMBL" id="MBS9534669.1"/>
    </source>
</evidence>
<dbReference type="SUPFAM" id="SSF63380">
    <property type="entry name" value="Riboflavin synthase domain-like"/>
    <property type="match status" value="1"/>
</dbReference>
<dbReference type="Pfam" id="PF00970">
    <property type="entry name" value="FAD_binding_6"/>
    <property type="match status" value="1"/>
</dbReference>
<evidence type="ECO:0000256" key="3">
    <source>
        <dbReference type="ARBA" id="ARBA00022714"/>
    </source>
</evidence>
<feature type="domain" description="FAD-binding FR-type" evidence="10">
    <location>
        <begin position="34"/>
        <end position="135"/>
    </location>
</feature>
<dbReference type="InterPro" id="IPR001041">
    <property type="entry name" value="2Fe-2S_ferredoxin-type"/>
</dbReference>
<dbReference type="Gene3D" id="2.40.30.10">
    <property type="entry name" value="Translation factors"/>
    <property type="match status" value="1"/>
</dbReference>
<dbReference type="PROSITE" id="PS00197">
    <property type="entry name" value="2FE2S_FER_1"/>
    <property type="match status" value="1"/>
</dbReference>
<dbReference type="PROSITE" id="PS51384">
    <property type="entry name" value="FAD_FR"/>
    <property type="match status" value="1"/>
</dbReference>
<feature type="domain" description="2Fe-2S ferredoxin-type" evidence="9">
    <location>
        <begin position="281"/>
        <end position="365"/>
    </location>
</feature>
<protein>
    <submittedName>
        <fullName evidence="11">Ferredoxin--NADP reductase</fullName>
    </submittedName>
</protein>
<dbReference type="InterPro" id="IPR036010">
    <property type="entry name" value="2Fe-2S_ferredoxin-like_sf"/>
</dbReference>
<sequence>MFGKLTSAFTPSRPAITIAQPTQSSSRWGKSTGIPRHRVGVVGIERETPDAITLLLEPVGGKPISFRAGQYLTHCLDIDGATVKRAYSISAAEGDRLACTIKTVANGVASQFIADDVSVGYEYTVIGPTGDFLLPAKASAPLAFLAAGSGITPVMALIATALRDDPDRVIDLVYAARRQSEVIFAERLAKLEGDHPGLTITRVFSRPDEDWTGPRGRLEPEQAAQLLTAHADAEIYLCGPEDLMATTTAALLADGVGAGRIHTERFFAAAQHTTPLPTIPQPIEFRRSNLTIVAQPGETILEAGLRHGVKLDYSCTVGGCGACKVRMVSGAVSIDEPNCLTDAEKANGETLACSAYALEPAVVDA</sequence>
<organism evidence="11 12">
    <name type="scientific">Mycolicibacter acidiphilus</name>
    <dbReference type="NCBI Taxonomy" id="2835306"/>
    <lineage>
        <taxon>Bacteria</taxon>
        <taxon>Bacillati</taxon>
        <taxon>Actinomycetota</taxon>
        <taxon>Actinomycetes</taxon>
        <taxon>Mycobacteriales</taxon>
        <taxon>Mycobacteriaceae</taxon>
        <taxon>Mycolicibacter</taxon>
    </lineage>
</organism>
<dbReference type="SUPFAM" id="SSF54292">
    <property type="entry name" value="2Fe-2S ferredoxin-like"/>
    <property type="match status" value="1"/>
</dbReference>
<dbReference type="Pfam" id="PF00175">
    <property type="entry name" value="NAD_binding_1"/>
    <property type="match status" value="1"/>
</dbReference>
<evidence type="ECO:0000259" key="9">
    <source>
        <dbReference type="PROSITE" id="PS51085"/>
    </source>
</evidence>
<evidence type="ECO:0000313" key="12">
    <source>
        <dbReference type="Proteomes" id="UP001519535"/>
    </source>
</evidence>
<dbReference type="InterPro" id="IPR039261">
    <property type="entry name" value="FNR_nucleotide-bd"/>
</dbReference>
<dbReference type="InterPro" id="IPR008333">
    <property type="entry name" value="Cbr1-like_FAD-bd_dom"/>
</dbReference>
<dbReference type="InterPro" id="IPR017927">
    <property type="entry name" value="FAD-bd_FR_type"/>
</dbReference>
<dbReference type="PANTHER" id="PTHR47354">
    <property type="entry name" value="NADH OXIDOREDUCTASE HCR"/>
    <property type="match status" value="1"/>
</dbReference>
<keyword evidence="12" id="KW-1185">Reference proteome</keyword>
<dbReference type="Gene3D" id="3.40.50.80">
    <property type="entry name" value="Nucleotide-binding domain of ferredoxin-NADP reductase (FNR) module"/>
    <property type="match status" value="1"/>
</dbReference>
<keyword evidence="4" id="KW-0479">Metal-binding</keyword>
<keyword evidence="5" id="KW-0274">FAD</keyword>
<accession>A0ABS5RM78</accession>
<evidence type="ECO:0000256" key="1">
    <source>
        <dbReference type="ARBA" id="ARBA00001974"/>
    </source>
</evidence>
<dbReference type="InterPro" id="IPR017938">
    <property type="entry name" value="Riboflavin_synthase-like_b-brl"/>
</dbReference>
<name>A0ABS5RM78_9MYCO</name>
<dbReference type="Proteomes" id="UP001519535">
    <property type="component" value="Unassembled WGS sequence"/>
</dbReference>
<dbReference type="InterPro" id="IPR006058">
    <property type="entry name" value="2Fe2S_fd_BS"/>
</dbReference>
<keyword evidence="6" id="KW-0560">Oxidoreductase</keyword>
<evidence type="ECO:0000256" key="2">
    <source>
        <dbReference type="ARBA" id="ARBA00022630"/>
    </source>
</evidence>
<comment type="cofactor">
    <cofactor evidence="1">
        <name>FAD</name>
        <dbReference type="ChEBI" id="CHEBI:57692"/>
    </cofactor>
</comment>
<keyword evidence="3" id="KW-0001">2Fe-2S</keyword>
<keyword evidence="2" id="KW-0285">Flavoprotein</keyword>
<evidence type="ECO:0000256" key="8">
    <source>
        <dbReference type="ARBA" id="ARBA00023014"/>
    </source>
</evidence>
<dbReference type="PRINTS" id="PR00410">
    <property type="entry name" value="PHEHYDRXLASE"/>
</dbReference>
<dbReference type="EMBL" id="JAHCLR010000028">
    <property type="protein sequence ID" value="MBS9534669.1"/>
    <property type="molecule type" value="Genomic_DNA"/>
</dbReference>